<dbReference type="PANTHER" id="PTHR16056:SF16">
    <property type="entry name" value="REGULATOR OF MICROTUBULE DYNAMICS PROTEIN 1"/>
    <property type="match status" value="1"/>
</dbReference>
<evidence type="ECO:0000256" key="6">
    <source>
        <dbReference type="ARBA" id="ARBA00023212"/>
    </source>
</evidence>
<sequence length="283" mass="32864">MSADHSDIQDLLQNADQLFDENQYQEVIDVLKKHPNYDSDANILWRLARALYKLSGTNKAKKEECIKEGFEAITKALEIDETNYACHKWMAVLLDTKCELVGIKERVSQLENVKKHMEKAVELNPNDPTNWHLLGNFAFGLADMPWYQRKVVSAIFATPPTGTYEEALEYFLKAEQTKANFYSMNLLFIGRCYYNLKNKEKAKEYLTRAAEVTVSIWILAYASMRNGIPDATMNAHKRICQRPSCVSIRCRKYPFVEYKKKNEKKERRKKPELCIGLLRCART</sequence>
<evidence type="ECO:0000256" key="8">
    <source>
        <dbReference type="ARBA" id="ARBA00041958"/>
    </source>
</evidence>
<dbReference type="SUPFAM" id="SSF48452">
    <property type="entry name" value="TPR-like"/>
    <property type="match status" value="1"/>
</dbReference>
<keyword evidence="5" id="KW-0802">TPR repeat</keyword>
<dbReference type="Gene3D" id="1.25.40.10">
    <property type="entry name" value="Tetratricopeptide repeat domain"/>
    <property type="match status" value="1"/>
</dbReference>
<dbReference type="AlphaFoldDB" id="D1MLM4"/>
<evidence type="ECO:0000256" key="4">
    <source>
        <dbReference type="ARBA" id="ARBA00022737"/>
    </source>
</evidence>
<comment type="subcellular location">
    <subcellularLocation>
        <location evidence="1">Cytoplasm</location>
        <location evidence="1">Cytoskeleton</location>
    </subcellularLocation>
</comment>
<reference evidence="9" key="1">
    <citation type="submission" date="2009-11" db="EMBL/GenBank/DDBJ databases">
        <authorList>
            <person name="Chen M.-S."/>
        </authorList>
    </citation>
    <scope>NUCLEOTIDE SEQUENCE</scope>
</reference>
<dbReference type="GO" id="GO:0005739">
    <property type="term" value="C:mitochondrion"/>
    <property type="evidence" value="ECO:0007669"/>
    <property type="project" value="TreeGrafter"/>
</dbReference>
<comment type="subunit">
    <text evidence="2">Interacts with microtubules.</text>
</comment>
<evidence type="ECO:0000313" key="9">
    <source>
        <dbReference type="EMBL" id="ACZ26275.1"/>
    </source>
</evidence>
<keyword evidence="6" id="KW-0206">Cytoskeleton</keyword>
<proteinExistence type="predicted"/>
<dbReference type="GO" id="GO:0005876">
    <property type="term" value="C:spindle microtubule"/>
    <property type="evidence" value="ECO:0007669"/>
    <property type="project" value="TreeGrafter"/>
</dbReference>
<dbReference type="GO" id="GO:0097431">
    <property type="term" value="C:mitotic spindle pole"/>
    <property type="evidence" value="ECO:0007669"/>
    <property type="project" value="TreeGrafter"/>
</dbReference>
<evidence type="ECO:0000256" key="2">
    <source>
        <dbReference type="ARBA" id="ARBA00011375"/>
    </source>
</evidence>
<evidence type="ECO:0000256" key="1">
    <source>
        <dbReference type="ARBA" id="ARBA00004245"/>
    </source>
</evidence>
<dbReference type="EMBL" id="GU196316">
    <property type="protein sequence ID" value="ACZ26275.1"/>
    <property type="molecule type" value="Genomic_DNA"/>
</dbReference>
<accession>D1MLM4</accession>
<reference evidence="9" key="2">
    <citation type="journal article" date="2010" name="BMC Evol. Biol.">
        <title>Unusual conservation among genes encoding small secreted salivary gland proteins from a gall midge.</title>
        <authorList>
            <person name="Chen M.S."/>
            <person name="Liu X."/>
            <person name="Yang Z."/>
            <person name="Zhao H."/>
            <person name="Shukle R.H."/>
            <person name="Stuart J.J."/>
            <person name="Hulbert S."/>
        </authorList>
    </citation>
    <scope>NUCLEOTIDE SEQUENCE</scope>
</reference>
<keyword evidence="4" id="KW-0677">Repeat</keyword>
<dbReference type="PANTHER" id="PTHR16056">
    <property type="entry name" value="REGULATOR OF MICROTUBULE DYNAMICS PROTEIN"/>
    <property type="match status" value="1"/>
</dbReference>
<dbReference type="InterPro" id="IPR011990">
    <property type="entry name" value="TPR-like_helical_dom_sf"/>
</dbReference>
<dbReference type="GO" id="GO:0008017">
    <property type="term" value="F:microtubule binding"/>
    <property type="evidence" value="ECO:0007669"/>
    <property type="project" value="TreeGrafter"/>
</dbReference>
<evidence type="ECO:0000256" key="3">
    <source>
        <dbReference type="ARBA" id="ARBA00022490"/>
    </source>
</evidence>
<dbReference type="Pfam" id="PF21033">
    <property type="entry name" value="RMD1-3"/>
    <property type="match status" value="1"/>
</dbReference>
<keyword evidence="3" id="KW-0963">Cytoplasm</keyword>
<protein>
    <recommendedName>
        <fullName evidence="7">Regulator of microtubule dynamics protein 1</fullName>
    </recommendedName>
    <alternativeName>
        <fullName evidence="8">Protein FAM82B</fullName>
    </alternativeName>
</protein>
<evidence type="ECO:0000256" key="7">
    <source>
        <dbReference type="ARBA" id="ARBA00039966"/>
    </source>
</evidence>
<organism evidence="9">
    <name type="scientific">Mayetiola destructor</name>
    <name type="common">Hessian fly</name>
    <dbReference type="NCBI Taxonomy" id="39758"/>
    <lineage>
        <taxon>Eukaryota</taxon>
        <taxon>Metazoa</taxon>
        <taxon>Ecdysozoa</taxon>
        <taxon>Arthropoda</taxon>
        <taxon>Hexapoda</taxon>
        <taxon>Insecta</taxon>
        <taxon>Pterygota</taxon>
        <taxon>Neoptera</taxon>
        <taxon>Endopterygota</taxon>
        <taxon>Diptera</taxon>
        <taxon>Nematocera</taxon>
        <taxon>Sciaroidea</taxon>
        <taxon>Cecidomyiidae</taxon>
        <taxon>Mayetiola</taxon>
    </lineage>
</organism>
<name>D1MLM4_MAYDE</name>
<dbReference type="InterPro" id="IPR049039">
    <property type="entry name" value="RMD1-3_a_helical_rpt"/>
</dbReference>
<evidence type="ECO:0000256" key="5">
    <source>
        <dbReference type="ARBA" id="ARBA00022803"/>
    </source>
</evidence>